<dbReference type="GO" id="GO:0003700">
    <property type="term" value="F:DNA-binding transcription factor activity"/>
    <property type="evidence" value="ECO:0007669"/>
    <property type="project" value="InterPro"/>
</dbReference>
<dbReference type="InterPro" id="IPR036390">
    <property type="entry name" value="WH_DNA-bd_sf"/>
</dbReference>
<dbReference type="GO" id="GO:0006950">
    <property type="term" value="P:response to stress"/>
    <property type="evidence" value="ECO:0007669"/>
    <property type="project" value="TreeGrafter"/>
</dbReference>
<dbReference type="AlphaFoldDB" id="A0A4R8LXG6"/>
<dbReference type="PANTHER" id="PTHR33164:SF5">
    <property type="entry name" value="ORGANIC HYDROPEROXIDE RESISTANCE TRANSCRIPTIONAL REGULATOR"/>
    <property type="match status" value="1"/>
</dbReference>
<accession>A0A4R8LXG6</accession>
<dbReference type="PROSITE" id="PS50995">
    <property type="entry name" value="HTH_MARR_2"/>
    <property type="match status" value="1"/>
</dbReference>
<dbReference type="Proteomes" id="UP000295509">
    <property type="component" value="Unassembled WGS sequence"/>
</dbReference>
<dbReference type="InterPro" id="IPR039422">
    <property type="entry name" value="MarR/SlyA-like"/>
</dbReference>
<evidence type="ECO:0000256" key="6">
    <source>
        <dbReference type="SAM" id="MobiDB-lite"/>
    </source>
</evidence>
<dbReference type="InterPro" id="IPR000835">
    <property type="entry name" value="HTH_MarR-typ"/>
</dbReference>
<dbReference type="InterPro" id="IPR036388">
    <property type="entry name" value="WH-like_DNA-bd_sf"/>
</dbReference>
<keyword evidence="4 8" id="KW-0238">DNA-binding</keyword>
<evidence type="ECO:0000256" key="2">
    <source>
        <dbReference type="ARBA" id="ARBA00022490"/>
    </source>
</evidence>
<protein>
    <submittedName>
        <fullName evidence="8">DNA-binding MarR family transcriptional regulator</fullName>
    </submittedName>
</protein>
<dbReference type="Gene3D" id="1.10.10.10">
    <property type="entry name" value="Winged helix-like DNA-binding domain superfamily/Winged helix DNA-binding domain"/>
    <property type="match status" value="1"/>
</dbReference>
<dbReference type="GO" id="GO:0003677">
    <property type="term" value="F:DNA binding"/>
    <property type="evidence" value="ECO:0007669"/>
    <property type="project" value="UniProtKB-KW"/>
</dbReference>
<feature type="compositionally biased region" description="Basic and acidic residues" evidence="6">
    <location>
        <begin position="34"/>
        <end position="45"/>
    </location>
</feature>
<evidence type="ECO:0000256" key="5">
    <source>
        <dbReference type="ARBA" id="ARBA00023163"/>
    </source>
</evidence>
<evidence type="ECO:0000313" key="9">
    <source>
        <dbReference type="Proteomes" id="UP000295509"/>
    </source>
</evidence>
<keyword evidence="9" id="KW-1185">Reference proteome</keyword>
<dbReference type="PRINTS" id="PR00598">
    <property type="entry name" value="HTHMARR"/>
</dbReference>
<keyword evidence="5" id="KW-0804">Transcription</keyword>
<reference evidence="8 9" key="1">
    <citation type="submission" date="2019-03" db="EMBL/GenBank/DDBJ databases">
        <title>Genomic Encyclopedia of Type Strains, Phase III (KMG-III): the genomes of soil and plant-associated and newly described type strains.</title>
        <authorList>
            <person name="Whitman W."/>
        </authorList>
    </citation>
    <scope>NUCLEOTIDE SEQUENCE [LARGE SCALE GENOMIC DNA]</scope>
    <source>
        <strain evidence="8 9">LMG 29544</strain>
    </source>
</reference>
<keyword evidence="3" id="KW-0805">Transcription regulation</keyword>
<feature type="region of interest" description="Disordered" evidence="6">
    <location>
        <begin position="1"/>
        <end position="63"/>
    </location>
</feature>
<dbReference type="SMART" id="SM00347">
    <property type="entry name" value="HTH_MARR"/>
    <property type="match status" value="1"/>
</dbReference>
<evidence type="ECO:0000259" key="7">
    <source>
        <dbReference type="PROSITE" id="PS50995"/>
    </source>
</evidence>
<dbReference type="EMBL" id="SORE01000007">
    <property type="protein sequence ID" value="TDY51505.1"/>
    <property type="molecule type" value="Genomic_DNA"/>
</dbReference>
<keyword evidence="2" id="KW-0963">Cytoplasm</keyword>
<evidence type="ECO:0000256" key="3">
    <source>
        <dbReference type="ARBA" id="ARBA00023015"/>
    </source>
</evidence>
<dbReference type="InterPro" id="IPR055166">
    <property type="entry name" value="Transc_reg_Sar_Rot_HTH"/>
</dbReference>
<organism evidence="8 9">
    <name type="scientific">Paraburkholderia rhizosphaerae</name>
    <dbReference type="NCBI Taxonomy" id="480658"/>
    <lineage>
        <taxon>Bacteria</taxon>
        <taxon>Pseudomonadati</taxon>
        <taxon>Pseudomonadota</taxon>
        <taxon>Betaproteobacteria</taxon>
        <taxon>Burkholderiales</taxon>
        <taxon>Burkholderiaceae</taxon>
        <taxon>Paraburkholderia</taxon>
    </lineage>
</organism>
<dbReference type="GO" id="GO:0005737">
    <property type="term" value="C:cytoplasm"/>
    <property type="evidence" value="ECO:0007669"/>
    <property type="project" value="UniProtKB-SubCell"/>
</dbReference>
<feature type="domain" description="HTH marR-type" evidence="7">
    <location>
        <begin position="71"/>
        <end position="199"/>
    </location>
</feature>
<evidence type="ECO:0000256" key="4">
    <source>
        <dbReference type="ARBA" id="ARBA00023125"/>
    </source>
</evidence>
<sequence>MKTSRTSDTSGVADKLRPAASGKPARRTANRPANRSDDRLADRPTQKSARPSADPASVATDSSDPATQRLADFLCFAVYSANLAFGRAYRPILDELGLTYTQYITIIVLWEMGSVTVSALGERLFLESNTLTPILKKLEAMGYLQRRRDASDERQVLVSLTDAGRALRENAFGRSLVDATGLNAEEFAKLQKAVIKLRDNLIKSARPE</sequence>
<dbReference type="OrthoDB" id="9806864at2"/>
<comment type="subcellular location">
    <subcellularLocation>
        <location evidence="1">Cytoplasm</location>
    </subcellularLocation>
</comment>
<evidence type="ECO:0000256" key="1">
    <source>
        <dbReference type="ARBA" id="ARBA00004496"/>
    </source>
</evidence>
<dbReference type="Pfam" id="PF22381">
    <property type="entry name" value="Staph_reg_Sar_Rot"/>
    <property type="match status" value="1"/>
</dbReference>
<comment type="caution">
    <text evidence="8">The sequence shown here is derived from an EMBL/GenBank/DDBJ whole genome shotgun (WGS) entry which is preliminary data.</text>
</comment>
<dbReference type="SUPFAM" id="SSF46785">
    <property type="entry name" value="Winged helix' DNA-binding domain"/>
    <property type="match status" value="1"/>
</dbReference>
<gene>
    <name evidence="8" type="ORF">BX592_10773</name>
</gene>
<name>A0A4R8LXG6_9BURK</name>
<feature type="compositionally biased region" description="Polar residues" evidence="6">
    <location>
        <begin position="1"/>
        <end position="10"/>
    </location>
</feature>
<dbReference type="FunFam" id="1.10.10.10:FF:000163">
    <property type="entry name" value="MarR family transcriptional regulator"/>
    <property type="match status" value="1"/>
</dbReference>
<proteinExistence type="predicted"/>
<evidence type="ECO:0000313" key="8">
    <source>
        <dbReference type="EMBL" id="TDY51505.1"/>
    </source>
</evidence>
<dbReference type="PANTHER" id="PTHR33164">
    <property type="entry name" value="TRANSCRIPTIONAL REGULATOR, MARR FAMILY"/>
    <property type="match status" value="1"/>
</dbReference>